<dbReference type="OrthoDB" id="9804958at2"/>
<dbReference type="InterPro" id="IPR058163">
    <property type="entry name" value="LysR-type_TF_proteobact-type"/>
</dbReference>
<proteinExistence type="inferred from homology"/>
<dbReference type="Pfam" id="PF03466">
    <property type="entry name" value="LysR_substrate"/>
    <property type="match status" value="1"/>
</dbReference>
<keyword evidence="3" id="KW-0238">DNA-binding</keyword>
<protein>
    <submittedName>
        <fullName evidence="6">Transcriptional regulator, LysR family</fullName>
    </submittedName>
</protein>
<evidence type="ECO:0000313" key="7">
    <source>
        <dbReference type="Proteomes" id="UP000198307"/>
    </source>
</evidence>
<evidence type="ECO:0000256" key="2">
    <source>
        <dbReference type="ARBA" id="ARBA00023015"/>
    </source>
</evidence>
<dbReference type="InterPro" id="IPR005119">
    <property type="entry name" value="LysR_subst-bd"/>
</dbReference>
<keyword evidence="7" id="KW-1185">Reference proteome</keyword>
<sequence length="298" mass="33719">MRQIKNIKSIQVFNAVAKTRNLTHAAREMNVSQSSVSYHIKKIEDEIGAILFDRRPDGLRLTAKGVTLAGYVERGLAAIMTGLDQVSDKAQVVRLAVLPMFASRWLSARLGSFWEDHPDLQLTFQNHNNSYARMTTPSDFADLGIQWGLGNWPEFDAIKLWDERMVVVCSPEFLQRHPIHILQDVQDCPLLHVDDDRMWAEWFRNAGLDLARNGRQTMLEDRHFQLGSTVNGLGVSLFAESMIQSELRAGLVVNPFGHSFETAFAYHLVVPKAVQLSRSANMFRKWFLALCKASHSPG</sequence>
<dbReference type="EMBL" id="FZQB01000005">
    <property type="protein sequence ID" value="SNT73448.1"/>
    <property type="molecule type" value="Genomic_DNA"/>
</dbReference>
<dbReference type="SUPFAM" id="SSF46785">
    <property type="entry name" value="Winged helix' DNA-binding domain"/>
    <property type="match status" value="1"/>
</dbReference>
<reference evidence="6 7" key="1">
    <citation type="submission" date="2017-07" db="EMBL/GenBank/DDBJ databases">
        <authorList>
            <person name="Sun Z.S."/>
            <person name="Albrecht U."/>
            <person name="Echele G."/>
            <person name="Lee C.C."/>
        </authorList>
    </citation>
    <scope>NUCLEOTIDE SEQUENCE [LARGE SCALE GENOMIC DNA]</scope>
    <source>
        <strain evidence="6 7">DSM 14827</strain>
    </source>
</reference>
<accession>A0A239PTJ1</accession>
<evidence type="ECO:0000259" key="5">
    <source>
        <dbReference type="PROSITE" id="PS50931"/>
    </source>
</evidence>
<dbReference type="Pfam" id="PF00126">
    <property type="entry name" value="HTH_1"/>
    <property type="match status" value="1"/>
</dbReference>
<dbReference type="InterPro" id="IPR000847">
    <property type="entry name" value="LysR_HTH_N"/>
</dbReference>
<dbReference type="GO" id="GO:0003700">
    <property type="term" value="F:DNA-binding transcription factor activity"/>
    <property type="evidence" value="ECO:0007669"/>
    <property type="project" value="InterPro"/>
</dbReference>
<dbReference type="CDD" id="cd08432">
    <property type="entry name" value="PBP2_GcdR_TrpI_HvrB_AmpR_like"/>
    <property type="match status" value="1"/>
</dbReference>
<dbReference type="PANTHER" id="PTHR30537">
    <property type="entry name" value="HTH-TYPE TRANSCRIPTIONAL REGULATOR"/>
    <property type="match status" value="1"/>
</dbReference>
<keyword evidence="2" id="KW-0805">Transcription regulation</keyword>
<dbReference type="AlphaFoldDB" id="A0A239PTJ1"/>
<evidence type="ECO:0000256" key="3">
    <source>
        <dbReference type="ARBA" id="ARBA00023125"/>
    </source>
</evidence>
<dbReference type="PROSITE" id="PS50931">
    <property type="entry name" value="HTH_LYSR"/>
    <property type="match status" value="1"/>
</dbReference>
<dbReference type="PANTHER" id="PTHR30537:SF79">
    <property type="entry name" value="TRANSCRIPTIONAL REGULATOR-RELATED"/>
    <property type="match status" value="1"/>
</dbReference>
<comment type="similarity">
    <text evidence="1">Belongs to the LysR transcriptional regulatory family.</text>
</comment>
<dbReference type="Gene3D" id="3.40.190.10">
    <property type="entry name" value="Periplasmic binding protein-like II"/>
    <property type="match status" value="2"/>
</dbReference>
<keyword evidence="4" id="KW-0804">Transcription</keyword>
<organism evidence="6 7">
    <name type="scientific">Paracoccus seriniphilus</name>
    <dbReference type="NCBI Taxonomy" id="184748"/>
    <lineage>
        <taxon>Bacteria</taxon>
        <taxon>Pseudomonadati</taxon>
        <taxon>Pseudomonadota</taxon>
        <taxon>Alphaproteobacteria</taxon>
        <taxon>Rhodobacterales</taxon>
        <taxon>Paracoccaceae</taxon>
        <taxon>Paracoccus</taxon>
    </lineage>
</organism>
<gene>
    <name evidence="6" type="ORF">SAMN05444959_10532</name>
</gene>
<dbReference type="Proteomes" id="UP000198307">
    <property type="component" value="Unassembled WGS sequence"/>
</dbReference>
<dbReference type="Gene3D" id="1.10.10.10">
    <property type="entry name" value="Winged helix-like DNA-binding domain superfamily/Winged helix DNA-binding domain"/>
    <property type="match status" value="1"/>
</dbReference>
<dbReference type="PRINTS" id="PR00039">
    <property type="entry name" value="HTHLYSR"/>
</dbReference>
<dbReference type="GO" id="GO:0006351">
    <property type="term" value="P:DNA-templated transcription"/>
    <property type="evidence" value="ECO:0007669"/>
    <property type="project" value="TreeGrafter"/>
</dbReference>
<dbReference type="SUPFAM" id="SSF53850">
    <property type="entry name" value="Periplasmic binding protein-like II"/>
    <property type="match status" value="1"/>
</dbReference>
<name>A0A239PTJ1_9RHOB</name>
<feature type="domain" description="HTH lysR-type" evidence="5">
    <location>
        <begin position="1"/>
        <end position="62"/>
    </location>
</feature>
<dbReference type="GO" id="GO:0043565">
    <property type="term" value="F:sequence-specific DNA binding"/>
    <property type="evidence" value="ECO:0007669"/>
    <property type="project" value="TreeGrafter"/>
</dbReference>
<dbReference type="RefSeq" id="WP_089343980.1">
    <property type="nucleotide sequence ID" value="NZ_CP067132.1"/>
</dbReference>
<evidence type="ECO:0000256" key="1">
    <source>
        <dbReference type="ARBA" id="ARBA00009437"/>
    </source>
</evidence>
<evidence type="ECO:0000256" key="4">
    <source>
        <dbReference type="ARBA" id="ARBA00023163"/>
    </source>
</evidence>
<dbReference type="InterPro" id="IPR036390">
    <property type="entry name" value="WH_DNA-bd_sf"/>
</dbReference>
<evidence type="ECO:0000313" key="6">
    <source>
        <dbReference type="EMBL" id="SNT73448.1"/>
    </source>
</evidence>
<dbReference type="InterPro" id="IPR036388">
    <property type="entry name" value="WH-like_DNA-bd_sf"/>
</dbReference>